<dbReference type="InterPro" id="IPR041657">
    <property type="entry name" value="HTH_17"/>
</dbReference>
<dbReference type="InterPro" id="IPR009061">
    <property type="entry name" value="DNA-bd_dom_put_sf"/>
</dbReference>
<evidence type="ECO:0000313" key="2">
    <source>
        <dbReference type="EMBL" id="MDR7294366.1"/>
    </source>
</evidence>
<sequence>MHPHLFDDLSIGDSCELVENRLGENRMEKKQPRFLRLEDVADELNVSMQQARSLVRTGALPAIKVGGRGIWRIERDELESYIQRQYEYTREAAAMDKLADEFAD</sequence>
<dbReference type="EMBL" id="JAVDXX010000001">
    <property type="protein sequence ID" value="MDR7294366.1"/>
    <property type="molecule type" value="Genomic_DNA"/>
</dbReference>
<dbReference type="Proteomes" id="UP001180715">
    <property type="component" value="Unassembled WGS sequence"/>
</dbReference>
<keyword evidence="3" id="KW-1185">Reference proteome</keyword>
<proteinExistence type="predicted"/>
<gene>
    <name evidence="2" type="ORF">J2S67_001634</name>
</gene>
<feature type="domain" description="Helix-turn-helix" evidence="1">
    <location>
        <begin position="34"/>
        <end position="85"/>
    </location>
</feature>
<dbReference type="RefSeq" id="WP_377649241.1">
    <property type="nucleotide sequence ID" value="NZ_JAVDXX010000001.1"/>
</dbReference>
<evidence type="ECO:0000259" key="1">
    <source>
        <dbReference type="Pfam" id="PF12728"/>
    </source>
</evidence>
<dbReference type="SUPFAM" id="SSF46955">
    <property type="entry name" value="Putative DNA-binding domain"/>
    <property type="match status" value="1"/>
</dbReference>
<reference evidence="2" key="1">
    <citation type="submission" date="2023-07" db="EMBL/GenBank/DDBJ databases">
        <title>Sequencing the genomes of 1000 actinobacteria strains.</title>
        <authorList>
            <person name="Klenk H.-P."/>
        </authorList>
    </citation>
    <scope>NUCLEOTIDE SEQUENCE</scope>
    <source>
        <strain evidence="2">DSM 13068</strain>
    </source>
</reference>
<organism evidence="2 3">
    <name type="scientific">Pseudoglutamicibacter albus</name>
    <dbReference type="NCBI Taxonomy" id="98671"/>
    <lineage>
        <taxon>Bacteria</taxon>
        <taxon>Bacillati</taxon>
        <taxon>Actinomycetota</taxon>
        <taxon>Actinomycetes</taxon>
        <taxon>Micrococcales</taxon>
        <taxon>Micrococcaceae</taxon>
        <taxon>Pseudoglutamicibacter</taxon>
    </lineage>
</organism>
<dbReference type="Pfam" id="PF12728">
    <property type="entry name" value="HTH_17"/>
    <property type="match status" value="1"/>
</dbReference>
<protein>
    <submittedName>
        <fullName evidence="2">Excisionase family DNA binding protein</fullName>
    </submittedName>
</protein>
<name>A0ABU1Z3N1_9MICC</name>
<accession>A0ABU1Z3N1</accession>
<comment type="caution">
    <text evidence="2">The sequence shown here is derived from an EMBL/GenBank/DDBJ whole genome shotgun (WGS) entry which is preliminary data.</text>
</comment>
<evidence type="ECO:0000313" key="3">
    <source>
        <dbReference type="Proteomes" id="UP001180715"/>
    </source>
</evidence>